<proteinExistence type="predicted"/>
<reference evidence="3" key="1">
    <citation type="submission" date="2023-07" db="EMBL/GenBank/DDBJ databases">
        <title>30 novel species of actinomycetes from the DSMZ collection.</title>
        <authorList>
            <person name="Nouioui I."/>
        </authorList>
    </citation>
    <scope>NUCLEOTIDE SEQUENCE [LARGE SCALE GENOMIC DNA]</scope>
    <source>
        <strain evidence="3">DSM 44917</strain>
    </source>
</reference>
<protein>
    <submittedName>
        <fullName evidence="2">Uncharacterized protein</fullName>
    </submittedName>
</protein>
<evidence type="ECO:0000313" key="3">
    <source>
        <dbReference type="Proteomes" id="UP001183388"/>
    </source>
</evidence>
<name>A0ABU2LBX4_9ACTN</name>
<dbReference type="EMBL" id="JAVREN010000030">
    <property type="protein sequence ID" value="MDT0309070.1"/>
    <property type="molecule type" value="Genomic_DNA"/>
</dbReference>
<feature type="compositionally biased region" description="Acidic residues" evidence="1">
    <location>
        <begin position="31"/>
        <end position="40"/>
    </location>
</feature>
<dbReference type="RefSeq" id="WP_311632021.1">
    <property type="nucleotide sequence ID" value="NZ_JAVREN010000030.1"/>
</dbReference>
<evidence type="ECO:0000256" key="1">
    <source>
        <dbReference type="SAM" id="MobiDB-lite"/>
    </source>
</evidence>
<comment type="caution">
    <text evidence="2">The sequence shown here is derived from an EMBL/GenBank/DDBJ whole genome shotgun (WGS) entry which is preliminary data.</text>
</comment>
<dbReference type="Proteomes" id="UP001183388">
    <property type="component" value="Unassembled WGS sequence"/>
</dbReference>
<keyword evidence="3" id="KW-1185">Reference proteome</keyword>
<sequence length="40" mass="4343">MAGGEHEEVNGYDVAGQEIITPAEPPQQEPPEQDDQQDGH</sequence>
<gene>
    <name evidence="2" type="ORF">RM780_19195</name>
</gene>
<organism evidence="2 3">
    <name type="scientific">Streptomyces boetiae</name>
    <dbReference type="NCBI Taxonomy" id="3075541"/>
    <lineage>
        <taxon>Bacteria</taxon>
        <taxon>Bacillati</taxon>
        <taxon>Actinomycetota</taxon>
        <taxon>Actinomycetes</taxon>
        <taxon>Kitasatosporales</taxon>
        <taxon>Streptomycetaceae</taxon>
        <taxon>Streptomyces</taxon>
    </lineage>
</organism>
<accession>A0ABU2LBX4</accession>
<feature type="region of interest" description="Disordered" evidence="1">
    <location>
        <begin position="1"/>
        <end position="40"/>
    </location>
</feature>
<evidence type="ECO:0000313" key="2">
    <source>
        <dbReference type="EMBL" id="MDT0309070.1"/>
    </source>
</evidence>